<feature type="transmembrane region" description="Helical" evidence="9">
    <location>
        <begin position="65"/>
        <end position="88"/>
    </location>
</feature>
<keyword evidence="7" id="KW-0675">Receptor</keyword>
<dbReference type="InterPro" id="IPR000276">
    <property type="entry name" value="GPCR_Rhodpsn"/>
</dbReference>
<keyword evidence="2" id="KW-1003">Cell membrane</keyword>
<comment type="subcellular location">
    <subcellularLocation>
        <location evidence="1">Cell membrane</location>
        <topology evidence="1">Multi-pass membrane protein</topology>
    </subcellularLocation>
</comment>
<evidence type="ECO:0000256" key="9">
    <source>
        <dbReference type="SAM" id="Phobius"/>
    </source>
</evidence>
<evidence type="ECO:0000259" key="10">
    <source>
        <dbReference type="PROSITE" id="PS50262"/>
    </source>
</evidence>
<dbReference type="PRINTS" id="PR00237">
    <property type="entry name" value="GPCRRHODOPSN"/>
</dbReference>
<evidence type="ECO:0000256" key="8">
    <source>
        <dbReference type="ARBA" id="ARBA00023224"/>
    </source>
</evidence>
<evidence type="ECO:0000256" key="5">
    <source>
        <dbReference type="ARBA" id="ARBA00023040"/>
    </source>
</evidence>
<dbReference type="RefSeq" id="XP_022103522.1">
    <property type="nucleotide sequence ID" value="XM_022247830.1"/>
</dbReference>
<keyword evidence="6 9" id="KW-0472">Membrane</keyword>
<evidence type="ECO:0000256" key="4">
    <source>
        <dbReference type="ARBA" id="ARBA00022989"/>
    </source>
</evidence>
<feature type="transmembrane region" description="Helical" evidence="9">
    <location>
        <begin position="194"/>
        <end position="218"/>
    </location>
</feature>
<feature type="transmembrane region" description="Helical" evidence="9">
    <location>
        <begin position="285"/>
        <end position="306"/>
    </location>
</feature>
<protein>
    <submittedName>
        <fullName evidence="12">Melatonin receptor type 1B-A-like</fullName>
    </submittedName>
</protein>
<dbReference type="GO" id="GO:0004930">
    <property type="term" value="F:G protein-coupled receptor activity"/>
    <property type="evidence" value="ECO:0007669"/>
    <property type="project" value="UniProtKB-KW"/>
</dbReference>
<keyword evidence="5" id="KW-0297">G-protein coupled receptor</keyword>
<keyword evidence="11" id="KW-1185">Reference proteome</keyword>
<dbReference type="KEGG" id="aplc:110986175"/>
<dbReference type="OMA" id="ILLMICW"/>
<dbReference type="SMART" id="SM01381">
    <property type="entry name" value="7TM_GPCR_Srsx"/>
    <property type="match status" value="1"/>
</dbReference>
<dbReference type="GO" id="GO:0005886">
    <property type="term" value="C:plasma membrane"/>
    <property type="evidence" value="ECO:0007669"/>
    <property type="project" value="UniProtKB-SubCell"/>
</dbReference>
<dbReference type="PANTHER" id="PTHR24228">
    <property type="entry name" value="B2 BRADYKININ RECEPTOR/ANGIOTENSIN II RECEPTOR"/>
    <property type="match status" value="1"/>
</dbReference>
<dbReference type="Gene3D" id="1.20.1070.10">
    <property type="entry name" value="Rhodopsin 7-helix transmembrane proteins"/>
    <property type="match status" value="1"/>
</dbReference>
<dbReference type="Pfam" id="PF00001">
    <property type="entry name" value="7tm_1"/>
    <property type="match status" value="1"/>
</dbReference>
<proteinExistence type="predicted"/>
<evidence type="ECO:0000256" key="7">
    <source>
        <dbReference type="ARBA" id="ARBA00023170"/>
    </source>
</evidence>
<feature type="transmembrane region" description="Helical" evidence="9">
    <location>
        <begin position="257"/>
        <end position="279"/>
    </location>
</feature>
<reference evidence="12" key="1">
    <citation type="submission" date="2025-08" db="UniProtKB">
        <authorList>
            <consortium name="RefSeq"/>
        </authorList>
    </citation>
    <scope>IDENTIFICATION</scope>
</reference>
<name>A0A8B7ZEV9_ACAPL</name>
<dbReference type="Proteomes" id="UP000694845">
    <property type="component" value="Unplaced"/>
</dbReference>
<dbReference type="PROSITE" id="PS50262">
    <property type="entry name" value="G_PROTEIN_RECEP_F1_2"/>
    <property type="match status" value="1"/>
</dbReference>
<feature type="transmembrane region" description="Helical" evidence="9">
    <location>
        <begin position="30"/>
        <end position="53"/>
    </location>
</feature>
<keyword evidence="8" id="KW-0807">Transducer</keyword>
<dbReference type="SUPFAM" id="SSF81321">
    <property type="entry name" value="Family A G protein-coupled receptor-like"/>
    <property type="match status" value="1"/>
</dbReference>
<evidence type="ECO:0000256" key="3">
    <source>
        <dbReference type="ARBA" id="ARBA00022692"/>
    </source>
</evidence>
<dbReference type="InterPro" id="IPR017452">
    <property type="entry name" value="GPCR_Rhodpsn_7TM"/>
</dbReference>
<evidence type="ECO:0000313" key="11">
    <source>
        <dbReference type="Proteomes" id="UP000694845"/>
    </source>
</evidence>
<evidence type="ECO:0000256" key="6">
    <source>
        <dbReference type="ARBA" id="ARBA00023136"/>
    </source>
</evidence>
<feature type="domain" description="G-protein coupled receptors family 1 profile" evidence="10">
    <location>
        <begin position="47"/>
        <end position="303"/>
    </location>
</feature>
<evidence type="ECO:0000256" key="1">
    <source>
        <dbReference type="ARBA" id="ARBA00004651"/>
    </source>
</evidence>
<dbReference type="AlphaFoldDB" id="A0A8B7ZEV9"/>
<dbReference type="OrthoDB" id="10042731at2759"/>
<evidence type="ECO:0000256" key="2">
    <source>
        <dbReference type="ARBA" id="ARBA00022475"/>
    </source>
</evidence>
<gene>
    <name evidence="12" type="primary">LOC110986175</name>
</gene>
<accession>A0A8B7ZEV9</accession>
<organism evidence="11 12">
    <name type="scientific">Acanthaster planci</name>
    <name type="common">Crown-of-thorns starfish</name>
    <dbReference type="NCBI Taxonomy" id="133434"/>
    <lineage>
        <taxon>Eukaryota</taxon>
        <taxon>Metazoa</taxon>
        <taxon>Echinodermata</taxon>
        <taxon>Eleutherozoa</taxon>
        <taxon>Asterozoa</taxon>
        <taxon>Asteroidea</taxon>
        <taxon>Valvatacea</taxon>
        <taxon>Valvatida</taxon>
        <taxon>Acanthasteridae</taxon>
        <taxon>Acanthaster</taxon>
    </lineage>
</organism>
<dbReference type="GeneID" id="110986175"/>
<sequence length="333" mass="37887">MDGNVGQLSFINGSIAPDSDPSEDDSLDGIVVIAMYLALLSVVGFIGNILVMVSVAISPKLRTTSYAFIVNLSAADLLINAIVTPLVVVSFFNSGWPHDLFWCRSLCYLLLLSVGVSLQTVMEIAASRYCFVSRPRQTYRKYFRWRVVAVLLAHNWLAPLLFIFIHRWSGFSGIQYHPVLRFCFLKYSGNPEFWYINGIMLYFLATCFLLIPCLYCMACRTLYASRRRVRPTLSKQNPGSSDHRPILRSAEVKFTKMMALIFILLMICWAPICIMHFFAVDALSHRLGIVLLLTNSSVNPFVYAWLNTHFKRAYKRILLCGKDQRGRVKPLIV</sequence>
<dbReference type="CDD" id="cd00637">
    <property type="entry name" value="7tm_classA_rhodopsin-like"/>
    <property type="match status" value="1"/>
</dbReference>
<dbReference type="PANTHER" id="PTHR24228:SF74">
    <property type="entry name" value="G-PROTEIN COUPLED RECEPTORS FAMILY 1 PROFILE DOMAIN-CONTAINING PROTEIN"/>
    <property type="match status" value="1"/>
</dbReference>
<feature type="transmembrane region" description="Helical" evidence="9">
    <location>
        <begin position="143"/>
        <end position="165"/>
    </location>
</feature>
<keyword evidence="3 9" id="KW-0812">Transmembrane</keyword>
<keyword evidence="4 9" id="KW-1133">Transmembrane helix</keyword>
<evidence type="ECO:0000313" key="12">
    <source>
        <dbReference type="RefSeq" id="XP_022103522.1"/>
    </source>
</evidence>
<feature type="transmembrane region" description="Helical" evidence="9">
    <location>
        <begin position="108"/>
        <end position="131"/>
    </location>
</feature>